<dbReference type="KEGG" id="tfl:RPIT_11570"/>
<evidence type="ECO:0000256" key="4">
    <source>
        <dbReference type="PROSITE-ProRule" id="PRU01193"/>
    </source>
</evidence>
<gene>
    <name evidence="8" type="ORF">RPIT_11570</name>
</gene>
<dbReference type="AlphaFoldDB" id="A0A1Q2CJB2"/>
<evidence type="ECO:0000259" key="7">
    <source>
        <dbReference type="PROSITE" id="PS51846"/>
    </source>
</evidence>
<evidence type="ECO:0000256" key="1">
    <source>
        <dbReference type="ARBA" id="ARBA00004651"/>
    </source>
</evidence>
<dbReference type="SUPFAM" id="SSF54631">
    <property type="entry name" value="CBS-domain pair"/>
    <property type="match status" value="1"/>
</dbReference>
<evidence type="ECO:0000256" key="5">
    <source>
        <dbReference type="SAM" id="Phobius"/>
    </source>
</evidence>
<reference evidence="8 9" key="1">
    <citation type="journal article" date="2016" name="Int. J. Syst. Evol. Microbiol.">
        <title>Tessaracoccus flavus sp. nov., isolated from the drainage system of a lindane-producing factory.</title>
        <authorList>
            <person name="Kumari R."/>
            <person name="Singh P."/>
            <person name="Schumann P."/>
            <person name="Lal R."/>
        </authorList>
    </citation>
    <scope>NUCLEOTIDE SEQUENCE [LARGE SCALE GENOMIC DNA]</scope>
    <source>
        <strain evidence="8 9">RP1T</strain>
    </source>
</reference>
<evidence type="ECO:0000256" key="2">
    <source>
        <dbReference type="ARBA" id="ARBA00022475"/>
    </source>
</evidence>
<dbReference type="STRING" id="1610493.RPIT_11570"/>
<dbReference type="InterPro" id="IPR000644">
    <property type="entry name" value="CBS_dom"/>
</dbReference>
<dbReference type="PROSITE" id="PS51371">
    <property type="entry name" value="CBS"/>
    <property type="match status" value="1"/>
</dbReference>
<keyword evidence="2" id="KW-1003">Cell membrane</keyword>
<dbReference type="InterPro" id="IPR002550">
    <property type="entry name" value="CNNM"/>
</dbReference>
<keyword evidence="4 5" id="KW-0472">Membrane</keyword>
<proteinExistence type="predicted"/>
<evidence type="ECO:0000259" key="6">
    <source>
        <dbReference type="PROSITE" id="PS51371"/>
    </source>
</evidence>
<keyword evidence="4 5" id="KW-1133">Transmembrane helix</keyword>
<evidence type="ECO:0000256" key="3">
    <source>
        <dbReference type="PROSITE-ProRule" id="PRU00703"/>
    </source>
</evidence>
<feature type="transmembrane region" description="Helical" evidence="5">
    <location>
        <begin position="6"/>
        <end position="30"/>
    </location>
</feature>
<feature type="transmembrane region" description="Helical" evidence="5">
    <location>
        <begin position="54"/>
        <end position="75"/>
    </location>
</feature>
<dbReference type="OrthoDB" id="110231at2"/>
<dbReference type="PROSITE" id="PS51846">
    <property type="entry name" value="CNNM"/>
    <property type="match status" value="1"/>
</dbReference>
<keyword evidence="9" id="KW-1185">Reference proteome</keyword>
<evidence type="ECO:0000313" key="8">
    <source>
        <dbReference type="EMBL" id="AQP46140.1"/>
    </source>
</evidence>
<sequence>MGGLAVTAWTVIIIALSAFFVAVEFALMAAKQHRLEERATTAAGRAALKNSHELTLLLAGSQLGITVCTLALGAITKPAVHHAITPWLERLGLPLGVADVVSFVLALIVVTFLHLVVGEMAPKSWAIAHPEDSSVLLAIPMRMFMFLARPVLKAMNASANWLVRKAGATPVDGLSASQDAAGLRQLVEHSANVGALDVRYRASLTSVLTLRDQKVRDLLPEGQELAAVGPDGTLADVQSVTRQHGHLRVLVRDGGTTVGVVHVRDTLSEPDLSRPAVELARPPVFVPAERGLAAVLAEIRQARTQIAVVTDGDREIGVITLADVLPGLMPSAIVETGLTATAPEVAPGRV</sequence>
<dbReference type="PANTHER" id="PTHR43099">
    <property type="entry name" value="UPF0053 PROTEIN YRKA"/>
    <property type="match status" value="1"/>
</dbReference>
<keyword evidence="3" id="KW-0129">CBS domain</keyword>
<keyword evidence="4 5" id="KW-0812">Transmembrane</keyword>
<dbReference type="PANTHER" id="PTHR43099:SF5">
    <property type="entry name" value="HLYC_CORC FAMILY TRANSPORTER"/>
    <property type="match status" value="1"/>
</dbReference>
<feature type="domain" description="CNNM transmembrane" evidence="7">
    <location>
        <begin position="1"/>
        <end position="200"/>
    </location>
</feature>
<dbReference type="Pfam" id="PF00571">
    <property type="entry name" value="CBS"/>
    <property type="match status" value="1"/>
</dbReference>
<dbReference type="EMBL" id="CP019605">
    <property type="protein sequence ID" value="AQP46140.1"/>
    <property type="molecule type" value="Genomic_DNA"/>
</dbReference>
<dbReference type="SMART" id="SM00116">
    <property type="entry name" value="CBS"/>
    <property type="match status" value="2"/>
</dbReference>
<dbReference type="Proteomes" id="UP000188324">
    <property type="component" value="Chromosome"/>
</dbReference>
<name>A0A1Q2CJB2_9ACTN</name>
<feature type="transmembrane region" description="Helical" evidence="5">
    <location>
        <begin position="95"/>
        <end position="117"/>
    </location>
</feature>
<evidence type="ECO:0000313" key="9">
    <source>
        <dbReference type="Proteomes" id="UP000188324"/>
    </source>
</evidence>
<dbReference type="Pfam" id="PF01595">
    <property type="entry name" value="CNNM"/>
    <property type="match status" value="1"/>
</dbReference>
<evidence type="ECO:0008006" key="10">
    <source>
        <dbReference type="Google" id="ProtNLM"/>
    </source>
</evidence>
<dbReference type="GO" id="GO:0005886">
    <property type="term" value="C:plasma membrane"/>
    <property type="evidence" value="ECO:0007669"/>
    <property type="project" value="UniProtKB-SubCell"/>
</dbReference>
<dbReference type="InterPro" id="IPR051676">
    <property type="entry name" value="UPF0053_domain"/>
</dbReference>
<dbReference type="Gene3D" id="3.10.580.10">
    <property type="entry name" value="CBS-domain"/>
    <property type="match status" value="1"/>
</dbReference>
<organism evidence="8 9">
    <name type="scientific">Tessaracoccus flavus</name>
    <dbReference type="NCBI Taxonomy" id="1610493"/>
    <lineage>
        <taxon>Bacteria</taxon>
        <taxon>Bacillati</taxon>
        <taxon>Actinomycetota</taxon>
        <taxon>Actinomycetes</taxon>
        <taxon>Propionibacteriales</taxon>
        <taxon>Propionibacteriaceae</taxon>
        <taxon>Tessaracoccus</taxon>
    </lineage>
</organism>
<feature type="domain" description="CBS" evidence="6">
    <location>
        <begin position="279"/>
        <end position="336"/>
    </location>
</feature>
<comment type="subcellular location">
    <subcellularLocation>
        <location evidence="1">Cell membrane</location>
        <topology evidence="1">Multi-pass membrane protein</topology>
    </subcellularLocation>
</comment>
<protein>
    <recommendedName>
        <fullName evidence="10">Hemolysin, contains CBS domains</fullName>
    </recommendedName>
</protein>
<accession>A0A1Q2CJB2</accession>
<dbReference type="InterPro" id="IPR046342">
    <property type="entry name" value="CBS_dom_sf"/>
</dbReference>